<proteinExistence type="predicted"/>
<dbReference type="EMBL" id="LCFD01000008">
    <property type="protein sequence ID" value="KKS86695.1"/>
    <property type="molecule type" value="Genomic_DNA"/>
</dbReference>
<dbReference type="InterPro" id="IPR027417">
    <property type="entry name" value="P-loop_NTPase"/>
</dbReference>
<sequence length="233" mass="26184">MFHSYCIVSQDRQTRTDFISEFLKNLGVHTLDVWEVTDDTITIAQVRELKSFLARKPFASPLKAGVILADGLTPEAQQAILKTLEEPPTQSVVILSVGQLDQLLPTIVSRTTVKTLIGPQVAFKPDSEQLQFWQKLLPGKIGERLLLTNQLAKDRAAIALWLKSQIEFWRWELTATYLTGSSVFKLPPLSLVLILKNLSQSLVLINQNLSLKLVLDHLFLELPAFPDLKSKLS</sequence>
<dbReference type="PATRIC" id="fig|1618446.3.peg.1024"/>
<accession>A0A0G1CLS0</accession>
<keyword evidence="1" id="KW-0269">Exonuclease</keyword>
<dbReference type="Proteomes" id="UP000034050">
    <property type="component" value="Unassembled WGS sequence"/>
</dbReference>
<name>A0A0G1CLS0_9BACT</name>
<evidence type="ECO:0000313" key="1">
    <source>
        <dbReference type="EMBL" id="KKS86695.1"/>
    </source>
</evidence>
<dbReference type="Gene3D" id="3.40.50.300">
    <property type="entry name" value="P-loop containing nucleotide triphosphate hydrolases"/>
    <property type="match status" value="1"/>
</dbReference>
<dbReference type="Pfam" id="PF13177">
    <property type="entry name" value="DNA_pol3_delta2"/>
    <property type="match status" value="1"/>
</dbReference>
<dbReference type="GO" id="GO:0004527">
    <property type="term" value="F:exonuclease activity"/>
    <property type="evidence" value="ECO:0007669"/>
    <property type="project" value="UniProtKB-KW"/>
</dbReference>
<gene>
    <name evidence="1" type="ORF">UV61_C0008G0148</name>
</gene>
<keyword evidence="1" id="KW-0540">Nuclease</keyword>
<keyword evidence="1" id="KW-0378">Hydrolase</keyword>
<dbReference type="AlphaFoldDB" id="A0A0G1CLS0"/>
<dbReference type="STRING" id="1618446.UV61_C0008G0148"/>
<evidence type="ECO:0000313" key="2">
    <source>
        <dbReference type="Proteomes" id="UP000034050"/>
    </source>
</evidence>
<reference evidence="1 2" key="1">
    <citation type="journal article" date="2015" name="Nature">
        <title>rRNA introns, odd ribosomes, and small enigmatic genomes across a large radiation of phyla.</title>
        <authorList>
            <person name="Brown C.T."/>
            <person name="Hug L.A."/>
            <person name="Thomas B.C."/>
            <person name="Sharon I."/>
            <person name="Castelle C.J."/>
            <person name="Singh A."/>
            <person name="Wilkins M.J."/>
            <person name="Williams K.H."/>
            <person name="Banfield J.F."/>
        </authorList>
    </citation>
    <scope>NUCLEOTIDE SEQUENCE [LARGE SCALE GENOMIC DNA]</scope>
</reference>
<dbReference type="SUPFAM" id="SSF52540">
    <property type="entry name" value="P-loop containing nucleoside triphosphate hydrolases"/>
    <property type="match status" value="1"/>
</dbReference>
<organism evidence="1 2">
    <name type="scientific">Candidatus Gottesmanbacteria bacterium GW2011_GWB1_43_11</name>
    <dbReference type="NCBI Taxonomy" id="1618446"/>
    <lineage>
        <taxon>Bacteria</taxon>
        <taxon>Candidatus Gottesmaniibacteriota</taxon>
    </lineage>
</organism>
<protein>
    <submittedName>
        <fullName evidence="1">Polymerase I-3'-5' exonuclease and polymerase domain protein</fullName>
    </submittedName>
</protein>
<comment type="caution">
    <text evidence="1">The sequence shown here is derived from an EMBL/GenBank/DDBJ whole genome shotgun (WGS) entry which is preliminary data.</text>
</comment>